<protein>
    <submittedName>
        <fullName evidence="1">Uncharacterized protein</fullName>
    </submittedName>
</protein>
<comment type="caution">
    <text evidence="1">The sequence shown here is derived from an EMBL/GenBank/DDBJ whole genome shotgun (WGS) entry which is preliminary data.</text>
</comment>
<name>M6Q5N8_9LEPT</name>
<organism evidence="1 2">
    <name type="scientific">Leptospira weilii str. UI 13098</name>
    <dbReference type="NCBI Taxonomy" id="1088542"/>
    <lineage>
        <taxon>Bacteria</taxon>
        <taxon>Pseudomonadati</taxon>
        <taxon>Spirochaetota</taxon>
        <taxon>Spirochaetia</taxon>
        <taxon>Leptospirales</taxon>
        <taxon>Leptospiraceae</taxon>
        <taxon>Leptospira</taxon>
    </lineage>
</organism>
<evidence type="ECO:0000313" key="2">
    <source>
        <dbReference type="Proteomes" id="UP000012118"/>
    </source>
</evidence>
<dbReference type="Proteomes" id="UP000012118">
    <property type="component" value="Unassembled WGS sequence"/>
</dbReference>
<reference evidence="1 2" key="1">
    <citation type="submission" date="2013-01" db="EMBL/GenBank/DDBJ databases">
        <authorList>
            <person name="Harkins D.M."/>
            <person name="Durkin A.S."/>
            <person name="Brinkac L.M."/>
            <person name="Haft D.H."/>
            <person name="Selengut J.D."/>
            <person name="Sanka R."/>
            <person name="DePew J."/>
            <person name="Purushe J."/>
            <person name="Chanthongthip A."/>
            <person name="Lattana O."/>
            <person name="Phetsouvanh R."/>
            <person name="Newton P.N."/>
            <person name="Vinetz J.M."/>
            <person name="Sutton G.G."/>
            <person name="Nierman W.C."/>
            <person name="Fouts D.E."/>
        </authorList>
    </citation>
    <scope>NUCLEOTIDE SEQUENCE [LARGE SCALE GENOMIC DNA]</scope>
    <source>
        <strain evidence="1 2">UI 13098</strain>
    </source>
</reference>
<keyword evidence="2" id="KW-1185">Reference proteome</keyword>
<dbReference type="EMBL" id="AHNU02000040">
    <property type="protein sequence ID" value="EMN90599.1"/>
    <property type="molecule type" value="Genomic_DNA"/>
</dbReference>
<sequence length="128" mass="14958">MNTEYKIQPIEANFLVVKMDEKEYPLPVLVYKVENENYVYAEILNYSILGYGNSIQEAKEDIVNLIDLYLHDSKNSDKPSSIIQSETEKRQIFLSLIDIKMWDFFFNLNTPKQEDIKGQLESHFAIAS</sequence>
<proteinExistence type="predicted"/>
<evidence type="ECO:0000313" key="1">
    <source>
        <dbReference type="EMBL" id="EMN90599.1"/>
    </source>
</evidence>
<dbReference type="AlphaFoldDB" id="M6Q5N8"/>
<dbReference type="RefSeq" id="WP_004503162.1">
    <property type="nucleotide sequence ID" value="NZ_AHNU02000040.1"/>
</dbReference>
<accession>M6Q5N8</accession>
<gene>
    <name evidence="1" type="ORF">LEP1GSC108_3349</name>
</gene>